<protein>
    <submittedName>
        <fullName evidence="2">Uncharacterized protein</fullName>
    </submittedName>
</protein>
<dbReference type="RefSeq" id="WP_151755414.1">
    <property type="nucleotide sequence ID" value="NZ_BKZW01000001.1"/>
</dbReference>
<feature type="transmembrane region" description="Helical" evidence="1">
    <location>
        <begin position="89"/>
        <end position="110"/>
    </location>
</feature>
<evidence type="ECO:0000313" key="3">
    <source>
        <dbReference type="Proteomes" id="UP000326912"/>
    </source>
</evidence>
<keyword evidence="3" id="KW-1185">Reference proteome</keyword>
<feature type="transmembrane region" description="Helical" evidence="1">
    <location>
        <begin position="21"/>
        <end position="43"/>
    </location>
</feature>
<accession>A0A5J4KMR4</accession>
<dbReference type="Proteomes" id="UP000326912">
    <property type="component" value="Unassembled WGS sequence"/>
</dbReference>
<dbReference type="AlphaFoldDB" id="A0A5J4KMR4"/>
<proteinExistence type="predicted"/>
<reference evidence="2 3" key="1">
    <citation type="submission" date="2019-10" db="EMBL/GenBank/DDBJ databases">
        <title>Dictyobacter vulcani sp. nov., within the class Ktedonobacteria, isolated from soil of volcanic Mt. Zao.</title>
        <authorList>
            <person name="Zheng Y."/>
            <person name="Wang C.M."/>
            <person name="Sakai Y."/>
            <person name="Abe K."/>
            <person name="Yokota A."/>
            <person name="Yabe S."/>
        </authorList>
    </citation>
    <scope>NUCLEOTIDE SEQUENCE [LARGE SCALE GENOMIC DNA]</scope>
    <source>
        <strain evidence="2 3">W12</strain>
    </source>
</reference>
<evidence type="ECO:0000256" key="1">
    <source>
        <dbReference type="SAM" id="Phobius"/>
    </source>
</evidence>
<organism evidence="2 3">
    <name type="scientific">Dictyobacter vulcani</name>
    <dbReference type="NCBI Taxonomy" id="2607529"/>
    <lineage>
        <taxon>Bacteria</taxon>
        <taxon>Bacillati</taxon>
        <taxon>Chloroflexota</taxon>
        <taxon>Ktedonobacteria</taxon>
        <taxon>Ktedonobacterales</taxon>
        <taxon>Dictyobacteraceae</taxon>
        <taxon>Dictyobacter</taxon>
    </lineage>
</organism>
<sequence>MDGKLWPKELPLKTWRIHWTAYLGISLCIISAICLLLDTYLSFVLRRLPLGFAHLSVYLFLMCPLPALILGIVGRYLARKPMWKQGKILATLSMIMGCILLVMELAIMALELP</sequence>
<comment type="caution">
    <text evidence="2">The sequence shown here is derived from an EMBL/GenBank/DDBJ whole genome shotgun (WGS) entry which is preliminary data.</text>
</comment>
<keyword evidence="1" id="KW-0472">Membrane</keyword>
<evidence type="ECO:0000313" key="2">
    <source>
        <dbReference type="EMBL" id="GER87409.1"/>
    </source>
</evidence>
<gene>
    <name evidence="2" type="ORF">KDW_15710</name>
</gene>
<dbReference type="EMBL" id="BKZW01000001">
    <property type="protein sequence ID" value="GER87409.1"/>
    <property type="molecule type" value="Genomic_DNA"/>
</dbReference>
<feature type="transmembrane region" description="Helical" evidence="1">
    <location>
        <begin position="55"/>
        <end position="77"/>
    </location>
</feature>
<keyword evidence="1" id="KW-1133">Transmembrane helix</keyword>
<keyword evidence="1" id="KW-0812">Transmembrane</keyword>
<name>A0A5J4KMR4_9CHLR</name>